<accession>A0AAE0B0A8</accession>
<keyword evidence="2" id="KW-1185">Reference proteome</keyword>
<dbReference type="InterPro" id="IPR052343">
    <property type="entry name" value="Retrotransposon-Effector_Assoc"/>
</dbReference>
<organism evidence="1 2">
    <name type="scientific">Dipteronia sinensis</name>
    <dbReference type="NCBI Taxonomy" id="43782"/>
    <lineage>
        <taxon>Eukaryota</taxon>
        <taxon>Viridiplantae</taxon>
        <taxon>Streptophyta</taxon>
        <taxon>Embryophyta</taxon>
        <taxon>Tracheophyta</taxon>
        <taxon>Spermatophyta</taxon>
        <taxon>Magnoliopsida</taxon>
        <taxon>eudicotyledons</taxon>
        <taxon>Gunneridae</taxon>
        <taxon>Pentapetalae</taxon>
        <taxon>rosids</taxon>
        <taxon>malvids</taxon>
        <taxon>Sapindales</taxon>
        <taxon>Sapindaceae</taxon>
        <taxon>Hippocastanoideae</taxon>
        <taxon>Acereae</taxon>
        <taxon>Dipteronia</taxon>
    </lineage>
</organism>
<dbReference type="EMBL" id="JANJYJ010000002">
    <property type="protein sequence ID" value="KAK3227461.1"/>
    <property type="molecule type" value="Genomic_DNA"/>
</dbReference>
<evidence type="ECO:0008006" key="3">
    <source>
        <dbReference type="Google" id="ProtNLM"/>
    </source>
</evidence>
<dbReference type="AlphaFoldDB" id="A0AAE0B0A8"/>
<name>A0AAE0B0A8_9ROSI</name>
<proteinExistence type="predicted"/>
<dbReference type="PANTHER" id="PTHR46890">
    <property type="entry name" value="NON-LTR RETROLELEMENT REVERSE TRANSCRIPTASE-LIKE PROTEIN-RELATED"/>
    <property type="match status" value="1"/>
</dbReference>
<gene>
    <name evidence="1" type="ORF">Dsin_007323</name>
</gene>
<dbReference type="PANTHER" id="PTHR46890:SF48">
    <property type="entry name" value="RNA-DIRECTED DNA POLYMERASE"/>
    <property type="match status" value="1"/>
</dbReference>
<comment type="caution">
    <text evidence="1">The sequence shown here is derived from an EMBL/GenBank/DDBJ whole genome shotgun (WGS) entry which is preliminary data.</text>
</comment>
<dbReference type="Proteomes" id="UP001281410">
    <property type="component" value="Unassembled WGS sequence"/>
</dbReference>
<evidence type="ECO:0000313" key="1">
    <source>
        <dbReference type="EMBL" id="KAK3227461.1"/>
    </source>
</evidence>
<reference evidence="1" key="1">
    <citation type="journal article" date="2023" name="Plant J.">
        <title>Genome sequences and population genomics provide insights into the demographic history, inbreeding, and mutation load of two 'living fossil' tree species of Dipteronia.</title>
        <authorList>
            <person name="Feng Y."/>
            <person name="Comes H.P."/>
            <person name="Chen J."/>
            <person name="Zhu S."/>
            <person name="Lu R."/>
            <person name="Zhang X."/>
            <person name="Li P."/>
            <person name="Qiu J."/>
            <person name="Olsen K.M."/>
            <person name="Qiu Y."/>
        </authorList>
    </citation>
    <scope>NUCLEOTIDE SEQUENCE</scope>
    <source>
        <strain evidence="1">NBL</strain>
    </source>
</reference>
<protein>
    <recommendedName>
        <fullName evidence="3">Reverse transcriptase domain-containing protein</fullName>
    </recommendedName>
</protein>
<sequence length="288" mass="33363">MDFLQEFHMDESIVKDLNMFFIALIPKVGKPETVRDFRPISLIGSMYKIASWWRKRLLANEKVTVGGLLIKLDFEKAYDSVDFSFLDSMMKGMGFVVKWRGWIKACISSPQISVLVNGSPTVEKGLRQCFELASGLHINFHKSCLVRVRIRWAAEVASWAAAFKCKKAILPITYLDERRMKWNWQGSRVKSHFVKAVANILKEGTRSSNLITDGLKIVMGKRDKADFWSETSWDLTPLRCAFPRIYALAINKTCVITDYGFWIRLSWVWEVKLRRTEFDWEKKSMGVV</sequence>
<evidence type="ECO:0000313" key="2">
    <source>
        <dbReference type="Proteomes" id="UP001281410"/>
    </source>
</evidence>